<dbReference type="EMBL" id="BK016061">
    <property type="protein sequence ID" value="DAF91764.1"/>
    <property type="molecule type" value="Genomic_DNA"/>
</dbReference>
<evidence type="ECO:0000256" key="1">
    <source>
        <dbReference type="SAM" id="MobiDB-lite"/>
    </source>
</evidence>
<organism evidence="2">
    <name type="scientific">Caudovirales sp. ctcT39</name>
    <dbReference type="NCBI Taxonomy" id="2825769"/>
    <lineage>
        <taxon>Viruses</taxon>
        <taxon>Duplodnaviria</taxon>
        <taxon>Heunggongvirae</taxon>
        <taxon>Uroviricota</taxon>
        <taxon>Caudoviricetes</taxon>
    </lineage>
</organism>
<reference evidence="2" key="1">
    <citation type="journal article" date="2021" name="Proc. Natl. Acad. Sci. U.S.A.">
        <title>A Catalog of Tens of Thousands of Viruses from Human Metagenomes Reveals Hidden Associations with Chronic Diseases.</title>
        <authorList>
            <person name="Tisza M.J."/>
            <person name="Buck C.B."/>
        </authorList>
    </citation>
    <scope>NUCLEOTIDE SEQUENCE</scope>
    <source>
        <strain evidence="2">CtcT39</strain>
    </source>
</reference>
<name>A0A8S5UBB1_9CAUD</name>
<sequence>MCGSIKVLKVPPDVEMMPFRRHKGQKVRRDGIPGELEGHGLEVPLDGHGQLAANAETADVFSHIFKAGEFHRGQTKLGSPLEINPGVSKNRGDRCSRRKIFRHFQSSLFAEESAEVVGIVFDGEHEFLGCLRRRHIHMPGHLPCQQIRCRIFVSLERDTPAKDVFLASKTIQPAVERILHSLDEAAAQGCGDVLPAGENQSIPNPVEHPSDRYTGILDVRIARVDGRLITPYTKAADDIEAGDDAVAVQLGCFERSQMELFAGMHEAFAQKLVVGRAPEGNVAVSSVSGSHGGCEMDSARLSDSVIRAVSEETAAVFQSKIAVVEPGCNLGTVRDRSGHTKEPHGLEEPGNAGSRGSDCDGYGRFVAAGSQDKAGFQTEAGIDLIHKRKTRTVSGSVNASDNIFVFHLGYVCRAVLILMSGWVEDVDEDGRSNAIAAKVDFCGLIKRKIFLVFIVTRSAKRGNELGEGIDELRFVNRSRGRICKMMDRCHAHENRERGIRLGGSGNRSRLLLDIYAVSILSHGVCLLKFPPEVPSGSK</sequence>
<evidence type="ECO:0000313" key="2">
    <source>
        <dbReference type="EMBL" id="DAF91764.1"/>
    </source>
</evidence>
<feature type="region of interest" description="Disordered" evidence="1">
    <location>
        <begin position="333"/>
        <end position="357"/>
    </location>
</feature>
<feature type="compositionally biased region" description="Basic and acidic residues" evidence="1">
    <location>
        <begin position="333"/>
        <end position="347"/>
    </location>
</feature>
<accession>A0A8S5UBB1</accession>
<protein>
    <submittedName>
        <fullName evidence="2">Uncharacterized protein</fullName>
    </submittedName>
</protein>
<proteinExistence type="predicted"/>